<feature type="region of interest" description="Disordered" evidence="2">
    <location>
        <begin position="700"/>
        <end position="728"/>
    </location>
</feature>
<dbReference type="PROSITE" id="PS50102">
    <property type="entry name" value="RRM"/>
    <property type="match status" value="1"/>
</dbReference>
<evidence type="ECO:0000256" key="1">
    <source>
        <dbReference type="PROSITE-ProRule" id="PRU00176"/>
    </source>
</evidence>
<feature type="compositionally biased region" description="Basic residues" evidence="2">
    <location>
        <begin position="1183"/>
        <end position="1195"/>
    </location>
</feature>
<sequence>MSEGNRETKGFWGFLKSKTNLNKGDYRRAEKDDRNYDRSRGRDDFYSPDSYHESSRSVDVKGKAPERPFAPPSPVAGRRRRGRGPLHDWPPSGVLSHEDLTLGHALDLVSRGAPVWNGHKRPIQHFPEEYCHLYATTTPGSNRNNKKKGKDNRQDAKDSDGANLHNAMVQLMTMCLMPPGPAAKPWDTVEQRPSYAFHYGVRPGTVTLNSWVSRASLLPPPIALRDSGVTPRDADLETILKRLQELELYGLEEDDEKLMYRNLYRKFLRDPEKDTRPHRTLDLQITDLIMVLSRPAGGPGGWIDYSEPRNQIATRFLFDTSEGNHENYVRFFHQLLLSCELDLRINARKHIDAARHKLLVQLPPSIKWSIALSRRWLDNMRIEKYGETAKQVEIRFRLKNRQIKMLKRFAQMLKWPNLAVTVEEIYQADDDNALGTISSHAMAFFSGLVLPGPTFPFLMMNSLVDLDPDKATDDLALLTHIHPSCGFQYRGGQTYWSSASIVGKVLAPTCMEVGGWVGPALSTTDLPRTQIARIRTRLPKPTPNGSNASVARTASPTDKRLITPEQVLSMKERSDPLGPPSDVYPVRDYDLPLPKGDSLGNDEIIDIVRLVKLTLKRLGGPPPDNKPAGVAQYDAGVQFAIDGVSWPLRLSFDVDFIYAHPCEPNGGPHPLFFEYAYVSVPVDRVVDVHDWGGLYGGGRDSSASSLSTAGGGPRPPRRPPPVKRDPKESDKVLVVEAFGVPDNEVLARAWCAHWGLSSVVADVRKTCKQHADILYSSFNGLQSPMASELKWTTNVKAPLNRSGEETQGFRRFGLHRLKVAPVSKKGRATRAKPAAQAADSPKAAVESPQPAKRKAESEASPVVTKKAKAEKNKKAVAAATTTSSDKEKTAQKKSATTPTKASSTKAVKKAEKEEVVAEEEIALDDDNDSEEEREDQALVTKLGFEVSDDEEEGGDYTAGTDVGKVPKVSTKVKKSAQAGSSDGPRVIYIGHIPYGFFEHEIRQYLSQFGTITNLRLSRNKKTGASKGYAFVEFQDASTAAIVAKTMDAYLLFGRILKVKLVPRESQHDNLFKGANRRFKKVPWTKMAGKELEKPKGEARWGKAVEKENRRRSGRLEKLRELMGYEFEAPAVKPAVAAIEAKKTAEIEAPKEVEEKPKAIEAPPAAEKESVVEAANSPAAKPAKTTKAKKGRKAKS</sequence>
<feature type="compositionally biased region" description="Low complexity" evidence="2">
    <location>
        <begin position="892"/>
        <end position="905"/>
    </location>
</feature>
<evidence type="ECO:0000256" key="2">
    <source>
        <dbReference type="SAM" id="MobiDB-lite"/>
    </source>
</evidence>
<feature type="compositionally biased region" description="Basic and acidic residues" evidence="2">
    <location>
        <begin position="151"/>
        <end position="160"/>
    </location>
</feature>
<feature type="region of interest" description="Disordered" evidence="2">
    <location>
        <begin position="1148"/>
        <end position="1195"/>
    </location>
</feature>
<proteinExistence type="predicted"/>
<gene>
    <name evidence="4" type="ORF">OOW_P131scaffold00461g1</name>
</gene>
<dbReference type="GO" id="GO:0003723">
    <property type="term" value="F:RNA binding"/>
    <property type="evidence" value="ECO:0007669"/>
    <property type="project" value="UniProtKB-UniRule"/>
</dbReference>
<dbReference type="InterPro" id="IPR000504">
    <property type="entry name" value="RRM_dom"/>
</dbReference>
<evidence type="ECO:0000259" key="3">
    <source>
        <dbReference type="PROSITE" id="PS50102"/>
    </source>
</evidence>
<keyword evidence="1" id="KW-0694">RNA-binding</keyword>
<dbReference type="PANTHER" id="PTHR42345">
    <property type="entry name" value="TPR_REGION DOMAIN-CONTAINING PROTEIN"/>
    <property type="match status" value="1"/>
</dbReference>
<dbReference type="Gene3D" id="3.30.70.330">
    <property type="match status" value="1"/>
</dbReference>
<feature type="compositionally biased region" description="Basic and acidic residues" evidence="2">
    <location>
        <begin position="24"/>
        <end position="66"/>
    </location>
</feature>
<feature type="region of interest" description="Disordered" evidence="2">
    <location>
        <begin position="136"/>
        <end position="161"/>
    </location>
</feature>
<evidence type="ECO:0000313" key="4">
    <source>
        <dbReference type="EMBL" id="ELQ65691.1"/>
    </source>
</evidence>
<dbReference type="SMART" id="SM00360">
    <property type="entry name" value="RRM"/>
    <property type="match status" value="1"/>
</dbReference>
<dbReference type="InterPro" id="IPR012677">
    <property type="entry name" value="Nucleotide-bd_a/b_plait_sf"/>
</dbReference>
<protein>
    <recommendedName>
        <fullName evidence="3">RRM domain-containing protein</fullName>
    </recommendedName>
</protein>
<feature type="region of interest" description="Disordered" evidence="2">
    <location>
        <begin position="23"/>
        <end position="93"/>
    </location>
</feature>
<dbReference type="SUPFAM" id="SSF54928">
    <property type="entry name" value="RNA-binding domain, RBD"/>
    <property type="match status" value="1"/>
</dbReference>
<dbReference type="CDD" id="cd12307">
    <property type="entry name" value="RRM_NIFK_like"/>
    <property type="match status" value="1"/>
</dbReference>
<organism>
    <name type="scientific">Pyricularia oryzae (strain P131)</name>
    <name type="common">Rice blast fungus</name>
    <name type="synonym">Magnaporthe oryzae</name>
    <dbReference type="NCBI Taxonomy" id="1143193"/>
    <lineage>
        <taxon>Eukaryota</taxon>
        <taxon>Fungi</taxon>
        <taxon>Dikarya</taxon>
        <taxon>Ascomycota</taxon>
        <taxon>Pezizomycotina</taxon>
        <taxon>Sordariomycetes</taxon>
        <taxon>Sordariomycetidae</taxon>
        <taxon>Magnaporthales</taxon>
        <taxon>Pyriculariaceae</taxon>
        <taxon>Pyricularia</taxon>
    </lineage>
</organism>
<feature type="compositionally biased region" description="Basic and acidic residues" evidence="2">
    <location>
        <begin position="1148"/>
        <end position="1158"/>
    </location>
</feature>
<feature type="domain" description="RRM" evidence="3">
    <location>
        <begin position="985"/>
        <end position="1063"/>
    </location>
</feature>
<feature type="compositionally biased region" description="Acidic residues" evidence="2">
    <location>
        <begin position="916"/>
        <end position="934"/>
    </location>
</feature>
<dbReference type="InterPro" id="IPR035979">
    <property type="entry name" value="RBD_domain_sf"/>
</dbReference>
<dbReference type="EMBL" id="JH794358">
    <property type="protein sequence ID" value="ELQ65691.1"/>
    <property type="molecule type" value="Genomic_DNA"/>
</dbReference>
<dbReference type="AlphaFoldDB" id="L7JBT7"/>
<dbReference type="PANTHER" id="PTHR42345:SF1">
    <property type="entry name" value="VTC DOMAIN-CONTAINING PROTEIN"/>
    <property type="match status" value="1"/>
</dbReference>
<reference evidence="4" key="1">
    <citation type="journal article" date="2012" name="PLoS Genet.">
        <title>Comparative analysis of the genomes of two field isolates of the rice blast fungus Magnaporthe oryzae.</title>
        <authorList>
            <person name="Xue M."/>
            <person name="Yang J."/>
            <person name="Li Z."/>
            <person name="Hu S."/>
            <person name="Yao N."/>
            <person name="Dean R.A."/>
            <person name="Zhao W."/>
            <person name="Shen M."/>
            <person name="Zhang H."/>
            <person name="Li C."/>
            <person name="Liu L."/>
            <person name="Cao L."/>
            <person name="Xu X."/>
            <person name="Xing Y."/>
            <person name="Hsiang T."/>
            <person name="Zhang Z."/>
            <person name="Xu J.R."/>
            <person name="Peng Y.L."/>
        </authorList>
    </citation>
    <scope>NUCLEOTIDE SEQUENCE [LARGE SCALE GENOMIC DNA]</scope>
    <source>
        <strain evidence="4">P131</strain>
    </source>
</reference>
<feature type="compositionally biased region" description="Basic residues" evidence="2">
    <location>
        <begin position="820"/>
        <end position="830"/>
    </location>
</feature>
<dbReference type="Pfam" id="PF00076">
    <property type="entry name" value="RRM_1"/>
    <property type="match status" value="1"/>
</dbReference>
<feature type="compositionally biased region" description="Low complexity" evidence="2">
    <location>
        <begin position="831"/>
        <end position="844"/>
    </location>
</feature>
<accession>L7JBT7</accession>
<feature type="region of interest" description="Disordered" evidence="2">
    <location>
        <begin position="820"/>
        <end position="935"/>
    </location>
</feature>
<name>L7JBT7_PYRO1</name>
<feature type="compositionally biased region" description="Low complexity" evidence="2">
    <location>
        <begin position="1173"/>
        <end position="1182"/>
    </location>
</feature>